<evidence type="ECO:0000313" key="2">
    <source>
        <dbReference type="Proteomes" id="UP000054805"/>
    </source>
</evidence>
<reference evidence="1 2" key="1">
    <citation type="submission" date="2015-01" db="EMBL/GenBank/DDBJ databases">
        <title>Evolution of Trichinella species and genotypes.</title>
        <authorList>
            <person name="Korhonen P.K."/>
            <person name="Edoardo P."/>
            <person name="Giuseppe L.R."/>
            <person name="Gasser R.B."/>
        </authorList>
    </citation>
    <scope>NUCLEOTIDE SEQUENCE [LARGE SCALE GENOMIC DNA]</scope>
    <source>
        <strain evidence="1">ISS588</strain>
    </source>
</reference>
<proteinExistence type="predicted"/>
<sequence>MYQKLFLLMDKKIFVLCDFARVEQEMSDSLRNYSYTFMLLFNLKIKYQITRQTFLTNRLM</sequence>
<dbReference type="EMBL" id="JYDS01000167">
    <property type="protein sequence ID" value="KRZ22656.1"/>
    <property type="molecule type" value="Genomic_DNA"/>
</dbReference>
<accession>A0A0V1IJ06</accession>
<name>A0A0V1IJ06_TRIPS</name>
<keyword evidence="2" id="KW-1185">Reference proteome</keyword>
<comment type="caution">
    <text evidence="1">The sequence shown here is derived from an EMBL/GenBank/DDBJ whole genome shotgun (WGS) entry which is preliminary data.</text>
</comment>
<protein>
    <submittedName>
        <fullName evidence="1">Uncharacterized protein</fullName>
    </submittedName>
</protein>
<evidence type="ECO:0000313" key="1">
    <source>
        <dbReference type="EMBL" id="KRZ22656.1"/>
    </source>
</evidence>
<dbReference type="Proteomes" id="UP000054805">
    <property type="component" value="Unassembled WGS sequence"/>
</dbReference>
<organism evidence="1 2">
    <name type="scientific">Trichinella pseudospiralis</name>
    <name type="common">Parasitic roundworm</name>
    <dbReference type="NCBI Taxonomy" id="6337"/>
    <lineage>
        <taxon>Eukaryota</taxon>
        <taxon>Metazoa</taxon>
        <taxon>Ecdysozoa</taxon>
        <taxon>Nematoda</taxon>
        <taxon>Enoplea</taxon>
        <taxon>Dorylaimia</taxon>
        <taxon>Trichinellida</taxon>
        <taxon>Trichinellidae</taxon>
        <taxon>Trichinella</taxon>
    </lineage>
</organism>
<gene>
    <name evidence="1" type="ORF">T4B_9112</name>
</gene>
<dbReference type="AlphaFoldDB" id="A0A0V1IJ06"/>